<name>A0A813CC60_9DINO</name>
<dbReference type="Proteomes" id="UP000601435">
    <property type="component" value="Unassembled WGS sequence"/>
</dbReference>
<protein>
    <submittedName>
        <fullName evidence="2">Des protein</fullName>
    </submittedName>
</protein>
<feature type="compositionally biased region" description="Basic residues" evidence="1">
    <location>
        <begin position="274"/>
        <end position="283"/>
    </location>
</feature>
<feature type="region of interest" description="Disordered" evidence="1">
    <location>
        <begin position="214"/>
        <end position="241"/>
    </location>
</feature>
<evidence type="ECO:0000313" key="3">
    <source>
        <dbReference type="Proteomes" id="UP000601435"/>
    </source>
</evidence>
<feature type="region of interest" description="Disordered" evidence="1">
    <location>
        <begin position="271"/>
        <end position="503"/>
    </location>
</feature>
<accession>A0A813CC60</accession>
<keyword evidence="3" id="KW-1185">Reference proteome</keyword>
<reference evidence="2" key="1">
    <citation type="submission" date="2021-02" db="EMBL/GenBank/DDBJ databases">
        <authorList>
            <person name="Dougan E. K."/>
            <person name="Rhodes N."/>
            <person name="Thang M."/>
            <person name="Chan C."/>
        </authorList>
    </citation>
    <scope>NUCLEOTIDE SEQUENCE</scope>
</reference>
<feature type="compositionally biased region" description="Basic and acidic residues" evidence="1">
    <location>
        <begin position="432"/>
        <end position="451"/>
    </location>
</feature>
<dbReference type="AlphaFoldDB" id="A0A813CC60"/>
<sequence>MALTGQTGRLVADPTIGVEDMTVVFEAWLKSRGTRDFFKEFNMPRGLTFKKAPIGTWLAGVADLCKEIMTLAPNGMLAPKKVRTALGKMNDNDKVNMVIDEGIRIGCAMLRCLKMEAKSKQRCFVLMTGAEQTSVQGVLDIMNCSPSPDDGSQESVSDPTRALSEPPREMLALTDAPGDAKPLEDDTLSLSPRPSFRRSKQLDPMAVFDRVLSRVSSEEAEPEDLPEASSSSHAGPHASTATPMDMQFAYLLSQAECVEPLDNKAQLIIFRKNSTQKKGKGKGQQKDQAKKTTDNVKIPKSKASKVKADESLKSEAPEISEEKDKIPVTRCFKKSPAIPKTDESPKSEQSTPKAKASPKSTKASPKSTPKSKAAPKASAEKNKKKTESANSKRTKTEPEVKKPAEDEHDGAGKKKMKMDRTAIRKRLVSKAYHNERDQKMKAGVDKERAAEMGRAAAKRAGDQFDEENPKEKKAKLNPEEEERDHESECADAANPEGPDQEAD</sequence>
<feature type="region of interest" description="Disordered" evidence="1">
    <location>
        <begin position="141"/>
        <end position="202"/>
    </location>
</feature>
<gene>
    <name evidence="2" type="primary">des</name>
    <name evidence="2" type="ORF">SNEC2469_LOCUS34260</name>
</gene>
<dbReference type="EMBL" id="CAJNJA010093764">
    <property type="protein sequence ID" value="CAE7941379.1"/>
    <property type="molecule type" value="Genomic_DNA"/>
</dbReference>
<evidence type="ECO:0000313" key="2">
    <source>
        <dbReference type="EMBL" id="CAE7941379.1"/>
    </source>
</evidence>
<feature type="compositionally biased region" description="Basic and acidic residues" evidence="1">
    <location>
        <begin position="394"/>
        <end position="422"/>
    </location>
</feature>
<feature type="compositionally biased region" description="Basic and acidic residues" evidence="1">
    <location>
        <begin position="284"/>
        <end position="294"/>
    </location>
</feature>
<feature type="compositionally biased region" description="Basic and acidic residues" evidence="1">
    <location>
        <begin position="459"/>
        <end position="488"/>
    </location>
</feature>
<feature type="compositionally biased region" description="Low complexity" evidence="1">
    <location>
        <begin position="350"/>
        <end position="377"/>
    </location>
</feature>
<feature type="compositionally biased region" description="Low complexity" evidence="1">
    <location>
        <begin position="228"/>
        <end position="241"/>
    </location>
</feature>
<dbReference type="OrthoDB" id="447444at2759"/>
<proteinExistence type="predicted"/>
<comment type="caution">
    <text evidence="2">The sequence shown here is derived from an EMBL/GenBank/DDBJ whole genome shotgun (WGS) entry which is preliminary data.</text>
</comment>
<organism evidence="2 3">
    <name type="scientific">Symbiodinium necroappetens</name>
    <dbReference type="NCBI Taxonomy" id="1628268"/>
    <lineage>
        <taxon>Eukaryota</taxon>
        <taxon>Sar</taxon>
        <taxon>Alveolata</taxon>
        <taxon>Dinophyceae</taxon>
        <taxon>Suessiales</taxon>
        <taxon>Symbiodiniaceae</taxon>
        <taxon>Symbiodinium</taxon>
    </lineage>
</organism>
<evidence type="ECO:0000256" key="1">
    <source>
        <dbReference type="SAM" id="MobiDB-lite"/>
    </source>
</evidence>
<feature type="compositionally biased region" description="Basic and acidic residues" evidence="1">
    <location>
        <begin position="378"/>
        <end position="387"/>
    </location>
</feature>
<feature type="compositionally biased region" description="Basic and acidic residues" evidence="1">
    <location>
        <begin position="306"/>
        <end position="327"/>
    </location>
</feature>